<proteinExistence type="predicted"/>
<feature type="region of interest" description="Disordered" evidence="1">
    <location>
        <begin position="40"/>
        <end position="70"/>
    </location>
</feature>
<evidence type="ECO:0000313" key="3">
    <source>
        <dbReference type="Proteomes" id="UP000238701"/>
    </source>
</evidence>
<protein>
    <submittedName>
        <fullName evidence="2">Uncharacterized protein</fullName>
    </submittedName>
</protein>
<feature type="compositionally biased region" description="Polar residues" evidence="1">
    <location>
        <begin position="59"/>
        <end position="70"/>
    </location>
</feature>
<dbReference type="Proteomes" id="UP000238701">
    <property type="component" value="Unassembled WGS sequence"/>
</dbReference>
<organism evidence="2 3">
    <name type="scientific">Candidatus Sulfotelmatobacter kueseliae</name>
    <dbReference type="NCBI Taxonomy" id="2042962"/>
    <lineage>
        <taxon>Bacteria</taxon>
        <taxon>Pseudomonadati</taxon>
        <taxon>Acidobacteriota</taxon>
        <taxon>Terriglobia</taxon>
        <taxon>Terriglobales</taxon>
        <taxon>Candidatus Korobacteraceae</taxon>
        <taxon>Candidatus Sulfotelmatobacter</taxon>
    </lineage>
</organism>
<dbReference type="AlphaFoldDB" id="A0A2U3JXT4"/>
<evidence type="ECO:0000256" key="1">
    <source>
        <dbReference type="SAM" id="MobiDB-lite"/>
    </source>
</evidence>
<reference evidence="3" key="1">
    <citation type="submission" date="2018-02" db="EMBL/GenBank/DDBJ databases">
        <authorList>
            <person name="Hausmann B."/>
        </authorList>
    </citation>
    <scope>NUCLEOTIDE SEQUENCE [LARGE SCALE GENOMIC DNA]</scope>
    <source>
        <strain evidence="3">Peat soil MAG SbA1</strain>
    </source>
</reference>
<accession>A0A2U3JXT4</accession>
<gene>
    <name evidence="2" type="ORF">SBA1_1040009</name>
</gene>
<dbReference type="EMBL" id="OMOD01000007">
    <property type="protein sequence ID" value="SPF32244.1"/>
    <property type="molecule type" value="Genomic_DNA"/>
</dbReference>
<name>A0A2U3JXT4_9BACT</name>
<sequence length="70" mass="7821">MQATVQEWQPMHLRLSMTNPYLIEIVLSGEGTAWKRTVEGRTGGSCSVRGKQQYGGKVNDNNRAVQNVRS</sequence>
<evidence type="ECO:0000313" key="2">
    <source>
        <dbReference type="EMBL" id="SPF32244.1"/>
    </source>
</evidence>